<dbReference type="InterPro" id="IPR013087">
    <property type="entry name" value="Znf_C2H2_type"/>
</dbReference>
<dbReference type="PROSITE" id="PS00028">
    <property type="entry name" value="ZINC_FINGER_C2H2_1"/>
    <property type="match status" value="1"/>
</dbReference>
<evidence type="ECO:0000259" key="2">
    <source>
        <dbReference type="PROSITE" id="PS50157"/>
    </source>
</evidence>
<accession>A0ABQ8XDN3</accession>
<gene>
    <name evidence="3" type="ORF">M0813_06878</name>
</gene>
<keyword evidence="1" id="KW-0863">Zinc-finger</keyword>
<keyword evidence="1" id="KW-0479">Metal-binding</keyword>
<reference evidence="3" key="1">
    <citation type="submission" date="2022-08" db="EMBL/GenBank/DDBJ databases">
        <title>Novel sulfate-reducing endosymbionts in the free-living metamonad Anaeramoeba.</title>
        <authorList>
            <person name="Jerlstrom-Hultqvist J."/>
            <person name="Cepicka I."/>
            <person name="Gallot-Lavallee L."/>
            <person name="Salas-Leiva D."/>
            <person name="Curtis B.A."/>
            <person name="Zahonova K."/>
            <person name="Pipaliya S."/>
            <person name="Dacks J."/>
            <person name="Roger A.J."/>
        </authorList>
    </citation>
    <scope>NUCLEOTIDE SEQUENCE</scope>
    <source>
        <strain evidence="3">Schooner1</strain>
    </source>
</reference>
<sequence length="300" mass="35715">MLQINHRCKYCCENFSRLSQLEKHILRKHNIVLPRSNNEETTPKKTIDKKNQKIEEMEKQQQERCVDHEFIDINIEYEVLDELFENQKDEEEPPKFRKFQFAFDEHWIDFYLLTLETKISSRIAERVLVYINRFFIPKSGNPLPKTMRTINKHLTENINIKKAKDIDFTLETLVGKKSQLVLETERIKTKYYSPITWLNLFVNTKLLNTCVQREDLNIGIPVHQEGYKPTKISSTTAFQEKIKSFPDVGADFQIMIGFYYDDFESTSTFSLGGLYMFIDNLDFSWRLKDQTIFSDLFISW</sequence>
<protein>
    <submittedName>
        <fullName evidence="3">Zinc finger protein</fullName>
    </submittedName>
</protein>
<feature type="domain" description="C2H2-type" evidence="2">
    <location>
        <begin position="6"/>
        <end position="34"/>
    </location>
</feature>
<comment type="caution">
    <text evidence="3">The sequence shown here is derived from an EMBL/GenBank/DDBJ whole genome shotgun (WGS) entry which is preliminary data.</text>
</comment>
<name>A0ABQ8XDN3_9EUKA</name>
<organism evidence="3 4">
    <name type="scientific">Anaeramoeba flamelloides</name>
    <dbReference type="NCBI Taxonomy" id="1746091"/>
    <lineage>
        <taxon>Eukaryota</taxon>
        <taxon>Metamonada</taxon>
        <taxon>Anaeramoebidae</taxon>
        <taxon>Anaeramoeba</taxon>
    </lineage>
</organism>
<evidence type="ECO:0000313" key="4">
    <source>
        <dbReference type="Proteomes" id="UP001150062"/>
    </source>
</evidence>
<dbReference type="Proteomes" id="UP001150062">
    <property type="component" value="Unassembled WGS sequence"/>
</dbReference>
<proteinExistence type="predicted"/>
<evidence type="ECO:0000313" key="3">
    <source>
        <dbReference type="EMBL" id="KAJ6230240.1"/>
    </source>
</evidence>
<keyword evidence="4" id="KW-1185">Reference proteome</keyword>
<evidence type="ECO:0000256" key="1">
    <source>
        <dbReference type="PROSITE-ProRule" id="PRU00042"/>
    </source>
</evidence>
<dbReference type="PROSITE" id="PS50157">
    <property type="entry name" value="ZINC_FINGER_C2H2_2"/>
    <property type="match status" value="1"/>
</dbReference>
<keyword evidence="1" id="KW-0862">Zinc</keyword>
<dbReference type="EMBL" id="JAOAOG010000313">
    <property type="protein sequence ID" value="KAJ6230240.1"/>
    <property type="molecule type" value="Genomic_DNA"/>
</dbReference>